<name>A0A6N9HR72_9BURK</name>
<dbReference type="InterPro" id="IPR036249">
    <property type="entry name" value="Thioredoxin-like_sf"/>
</dbReference>
<evidence type="ECO:0000256" key="4">
    <source>
        <dbReference type="ARBA" id="ARBA00022764"/>
    </source>
</evidence>
<evidence type="ECO:0000313" key="11">
    <source>
        <dbReference type="EMBL" id="MYN05412.1"/>
    </source>
</evidence>
<dbReference type="InterPro" id="IPR050824">
    <property type="entry name" value="Thiol_disulfide_DsbA"/>
</dbReference>
<comment type="caution">
    <text evidence="11">The sequence shown here is derived from an EMBL/GenBank/DDBJ whole genome shotgun (WGS) entry which is preliminary data.</text>
</comment>
<feature type="domain" description="Thioredoxin" evidence="10">
    <location>
        <begin position="12"/>
        <end position="197"/>
    </location>
</feature>
<evidence type="ECO:0000256" key="3">
    <source>
        <dbReference type="ARBA" id="ARBA00022729"/>
    </source>
</evidence>
<dbReference type="PANTHER" id="PTHR35891:SF3">
    <property type="entry name" value="THIOL:DISULFIDE INTERCHANGE PROTEIN DSBL"/>
    <property type="match status" value="1"/>
</dbReference>
<dbReference type="EMBL" id="WWCJ01000029">
    <property type="protein sequence ID" value="MYN05412.1"/>
    <property type="molecule type" value="Genomic_DNA"/>
</dbReference>
<dbReference type="AlphaFoldDB" id="A0A6N9HR72"/>
<evidence type="ECO:0000256" key="6">
    <source>
        <dbReference type="ARBA" id="ARBA00023284"/>
    </source>
</evidence>
<evidence type="ECO:0000256" key="5">
    <source>
        <dbReference type="ARBA" id="ARBA00023157"/>
    </source>
</evidence>
<gene>
    <name evidence="11" type="ORF">GTP41_25275</name>
</gene>
<sequence>MRRLTLSLALAALCAGTALASPTNPVNGAEFRTLPTPQPTQKVEGKVEVIEFFMYHCPACNMVEAPLAAWVKKNADKVNFRRIHLSSGEPRDFEARLFATLEALQLQDAMHDKVLQAWHQERRRLRSDAENLEWAVRNGIDKEKFLAAYNSFGVNMRMKALGRMADSYAVTGTPTIIVNGKYSTEPSMVAQANRHLANDDVIPASLQVLDALVARSRQ</sequence>
<evidence type="ECO:0000256" key="9">
    <source>
        <dbReference type="SAM" id="SignalP"/>
    </source>
</evidence>
<dbReference type="PANTHER" id="PTHR35891">
    <property type="entry name" value="THIOL:DISULFIDE INTERCHANGE PROTEIN DSBA"/>
    <property type="match status" value="1"/>
</dbReference>
<feature type="disulfide bond" description="Redox-active" evidence="8">
    <location>
        <begin position="57"/>
        <end position="60"/>
    </location>
</feature>
<dbReference type="InterPro" id="IPR013766">
    <property type="entry name" value="Thioredoxin_domain"/>
</dbReference>
<comment type="similarity">
    <text evidence="2">Belongs to the thioredoxin family. DsbA subfamily.</text>
</comment>
<evidence type="ECO:0000259" key="10">
    <source>
        <dbReference type="PROSITE" id="PS51352"/>
    </source>
</evidence>
<evidence type="ECO:0000256" key="2">
    <source>
        <dbReference type="ARBA" id="ARBA00005791"/>
    </source>
</evidence>
<dbReference type="InterPro" id="IPR001853">
    <property type="entry name" value="DSBA-like_thioredoxin_dom"/>
</dbReference>
<dbReference type="Gene3D" id="3.40.30.10">
    <property type="entry name" value="Glutaredoxin"/>
    <property type="match status" value="1"/>
</dbReference>
<evidence type="ECO:0000256" key="8">
    <source>
        <dbReference type="PIRSR" id="PIRSR001488-1"/>
    </source>
</evidence>
<dbReference type="Proteomes" id="UP000448575">
    <property type="component" value="Unassembled WGS sequence"/>
</dbReference>
<dbReference type="GO" id="GO:0042597">
    <property type="term" value="C:periplasmic space"/>
    <property type="evidence" value="ECO:0007669"/>
    <property type="project" value="UniProtKB-SubCell"/>
</dbReference>
<reference evidence="11 12" key="1">
    <citation type="submission" date="2019-12" db="EMBL/GenBank/DDBJ databases">
        <title>Novel species isolated from a subtropical stream in China.</title>
        <authorList>
            <person name="Lu H."/>
        </authorList>
    </citation>
    <scope>NUCLEOTIDE SEQUENCE [LARGE SCALE GENOMIC DNA]</scope>
    <source>
        <strain evidence="11 12">DS3</strain>
    </source>
</reference>
<evidence type="ECO:0000256" key="1">
    <source>
        <dbReference type="ARBA" id="ARBA00004418"/>
    </source>
</evidence>
<dbReference type="GO" id="GO:0016491">
    <property type="term" value="F:oxidoreductase activity"/>
    <property type="evidence" value="ECO:0007669"/>
    <property type="project" value="InterPro"/>
</dbReference>
<dbReference type="Pfam" id="PF01323">
    <property type="entry name" value="DSBA"/>
    <property type="match status" value="1"/>
</dbReference>
<dbReference type="CDD" id="cd03019">
    <property type="entry name" value="DsbA_DsbA"/>
    <property type="match status" value="1"/>
</dbReference>
<keyword evidence="6" id="KW-0676">Redox-active center</keyword>
<dbReference type="SUPFAM" id="SSF52833">
    <property type="entry name" value="Thioredoxin-like"/>
    <property type="match status" value="1"/>
</dbReference>
<comment type="subcellular location">
    <subcellularLocation>
        <location evidence="1 7">Periplasm</location>
    </subcellularLocation>
</comment>
<protein>
    <recommendedName>
        <fullName evidence="7">Thiol:disulfide interchange protein</fullName>
    </recommendedName>
</protein>
<keyword evidence="5 7" id="KW-1015">Disulfide bond</keyword>
<evidence type="ECO:0000256" key="7">
    <source>
        <dbReference type="PIRNR" id="PIRNR001488"/>
    </source>
</evidence>
<organism evidence="11 12">
    <name type="scientific">Pseudoduganella guangdongensis</name>
    <dbReference type="NCBI Taxonomy" id="2692179"/>
    <lineage>
        <taxon>Bacteria</taxon>
        <taxon>Pseudomonadati</taxon>
        <taxon>Pseudomonadota</taxon>
        <taxon>Betaproteobacteria</taxon>
        <taxon>Burkholderiales</taxon>
        <taxon>Oxalobacteraceae</taxon>
        <taxon>Telluria group</taxon>
        <taxon>Pseudoduganella</taxon>
    </lineage>
</organism>
<dbReference type="InterPro" id="IPR023205">
    <property type="entry name" value="DsbA/DsbL"/>
</dbReference>
<dbReference type="PROSITE" id="PS51352">
    <property type="entry name" value="THIOREDOXIN_2"/>
    <property type="match status" value="1"/>
</dbReference>
<feature type="chain" id="PRO_5026922372" description="Thiol:disulfide interchange protein" evidence="9">
    <location>
        <begin position="21"/>
        <end position="218"/>
    </location>
</feature>
<accession>A0A6N9HR72</accession>
<evidence type="ECO:0000313" key="12">
    <source>
        <dbReference type="Proteomes" id="UP000448575"/>
    </source>
</evidence>
<feature type="signal peptide" evidence="9">
    <location>
        <begin position="1"/>
        <end position="20"/>
    </location>
</feature>
<keyword evidence="4 7" id="KW-0574">Periplasm</keyword>
<keyword evidence="3 9" id="KW-0732">Signal</keyword>
<dbReference type="PIRSF" id="PIRSF001488">
    <property type="entry name" value="Tdi_protein"/>
    <property type="match status" value="1"/>
</dbReference>
<keyword evidence="12" id="KW-1185">Reference proteome</keyword>
<proteinExistence type="inferred from homology"/>
<dbReference type="RefSeq" id="WP_161028359.1">
    <property type="nucleotide sequence ID" value="NZ_WWCJ01000029.1"/>
</dbReference>